<dbReference type="Gene3D" id="1.10.390.10">
    <property type="entry name" value="Neutral Protease Domain 2"/>
    <property type="match status" value="1"/>
</dbReference>
<evidence type="ECO:0000313" key="3">
    <source>
        <dbReference type="Proteomes" id="UP000280307"/>
    </source>
</evidence>
<sequence length="589" mass="66133">MITYTISMPEPDSHLFHVSIEVDGINGATQDLILPAWTPGSYMIREYARHVQDFSAQTVDGTPLIWQKVAKDTWRITTEGTTGLFARYAVYANELTVRTSHLDATHGYFNGASVFMYVAGRTNESLRLAVMPPHDWQVTTGLQPLMGDAIIADQERKASLFTAADYDELVDCPVECGSHRRLEFSVDNIAHVIAIWGEGNEDTQRLVEDTRRIVEVQRDFFGGLPYSSYHFILHLTDGRGGGLEHRNSVTNQIDRWSFRPERSYERYLALTSHEFFHVWNVKRLRPAPLGPFDYRSENYTRLLWLMEGATSYYDELLLVRAGLLQVERYLERLGEKIIQLQSQPGRLLQSLEQSSFDAWIKLYRPDEHSANSSISYYLKGALVCMLLDMQIRAASDGVRSLDDLMRLLYQRYPASGPGIPETGAVQAAAEEVTGVGPGSFGAFFQRYIAGVVELDYAAALAVVGLELRWLRNGPQAWLGLNVKRQGERCLVTSVRSDGPAYGAGIYAHDELVALDGWRISAAQLDARLAERQPGTTVRLTLFRGDQLYELPVTLGEAPADRAELVAVAQPSAQQVHNYQAWMSEVGSRQ</sequence>
<dbReference type="Gene3D" id="2.30.42.10">
    <property type="match status" value="1"/>
</dbReference>
<dbReference type="InterPro" id="IPR036034">
    <property type="entry name" value="PDZ_sf"/>
</dbReference>
<comment type="caution">
    <text evidence="2">The sequence shown here is derived from an EMBL/GenBank/DDBJ whole genome shotgun (WGS) entry which is preliminary data.</text>
</comment>
<dbReference type="SUPFAM" id="SSF50156">
    <property type="entry name" value="PDZ domain-like"/>
    <property type="match status" value="1"/>
</dbReference>
<dbReference type="InterPro" id="IPR040756">
    <property type="entry name" value="Peptidase_M61_N"/>
</dbReference>
<gene>
    <name evidence="2" type="ORF">EI684_04330</name>
</gene>
<dbReference type="PIRSF" id="PIRSF016493">
    <property type="entry name" value="Glycyl_aminpptds"/>
    <property type="match status" value="1"/>
</dbReference>
<dbReference type="Pfam" id="PF05299">
    <property type="entry name" value="Peptidase_M61"/>
    <property type="match status" value="1"/>
</dbReference>
<dbReference type="InterPro" id="IPR024191">
    <property type="entry name" value="Peptidase_M61"/>
</dbReference>
<dbReference type="Pfam" id="PF13180">
    <property type="entry name" value="PDZ_2"/>
    <property type="match status" value="1"/>
</dbReference>
<organism evidence="2 3">
    <name type="scientific">Candidatus Viridilinea halotolerans</name>
    <dbReference type="NCBI Taxonomy" id="2491704"/>
    <lineage>
        <taxon>Bacteria</taxon>
        <taxon>Bacillati</taxon>
        <taxon>Chloroflexota</taxon>
        <taxon>Chloroflexia</taxon>
        <taxon>Chloroflexales</taxon>
        <taxon>Chloroflexineae</taxon>
        <taxon>Oscillochloridaceae</taxon>
        <taxon>Candidatus Viridilinea</taxon>
    </lineage>
</organism>
<dbReference type="SMART" id="SM00228">
    <property type="entry name" value="PDZ"/>
    <property type="match status" value="1"/>
</dbReference>
<dbReference type="InterPro" id="IPR007963">
    <property type="entry name" value="Peptidase_M61_catalytic"/>
</dbReference>
<dbReference type="Pfam" id="PF17899">
    <property type="entry name" value="Peptidase_M61_N"/>
    <property type="match status" value="1"/>
</dbReference>
<dbReference type="PROSITE" id="PS50106">
    <property type="entry name" value="PDZ"/>
    <property type="match status" value="1"/>
</dbReference>
<name>A0A426U6D1_9CHLR</name>
<protein>
    <submittedName>
        <fullName evidence="2">M61 family peptidase</fullName>
    </submittedName>
</protein>
<dbReference type="AlphaFoldDB" id="A0A426U6D1"/>
<dbReference type="Gene3D" id="2.60.40.3650">
    <property type="match status" value="1"/>
</dbReference>
<dbReference type="SUPFAM" id="SSF55486">
    <property type="entry name" value="Metalloproteases ('zincins'), catalytic domain"/>
    <property type="match status" value="1"/>
</dbReference>
<feature type="domain" description="PDZ" evidence="1">
    <location>
        <begin position="464"/>
        <end position="545"/>
    </location>
</feature>
<dbReference type="InterPro" id="IPR001478">
    <property type="entry name" value="PDZ"/>
</dbReference>
<proteinExistence type="predicted"/>
<dbReference type="Proteomes" id="UP000280307">
    <property type="component" value="Unassembled WGS sequence"/>
</dbReference>
<dbReference type="EMBL" id="RSAS01000177">
    <property type="protein sequence ID" value="RRR75583.1"/>
    <property type="molecule type" value="Genomic_DNA"/>
</dbReference>
<evidence type="ECO:0000259" key="1">
    <source>
        <dbReference type="PROSITE" id="PS50106"/>
    </source>
</evidence>
<reference evidence="2 3" key="1">
    <citation type="submission" date="2018-12" db="EMBL/GenBank/DDBJ databases">
        <title>Genome Sequence of Candidatus Viridilinea halotolerans isolated from saline sulfide-rich spring.</title>
        <authorList>
            <person name="Grouzdev D.S."/>
            <person name="Burganskaya E.I."/>
            <person name="Krutkina M.S."/>
            <person name="Sukhacheva M.V."/>
            <person name="Gorlenko V.M."/>
        </authorList>
    </citation>
    <scope>NUCLEOTIDE SEQUENCE [LARGE SCALE GENOMIC DNA]</scope>
    <source>
        <strain evidence="2">Chok-6</strain>
    </source>
</reference>
<dbReference type="InterPro" id="IPR027268">
    <property type="entry name" value="Peptidase_M4/M1_CTD_sf"/>
</dbReference>
<accession>A0A426U6D1</accession>
<evidence type="ECO:0000313" key="2">
    <source>
        <dbReference type="EMBL" id="RRR75583.1"/>
    </source>
</evidence>